<feature type="active site" description="Phosphoserine intermediate" evidence="2">
    <location>
        <position position="93"/>
    </location>
</feature>
<dbReference type="AlphaFoldDB" id="A0A4U8YIA1"/>
<reference evidence="6 7" key="1">
    <citation type="submission" date="2019-03" db="EMBL/GenBank/DDBJ databases">
        <authorList>
            <person name="Nijsse B."/>
        </authorList>
    </citation>
    <scope>NUCLEOTIDE SEQUENCE [LARGE SCALE GENOMIC DNA]</scope>
    <source>
        <strain evidence="6">Desulfoluna butyratoxydans MSL71</strain>
    </source>
</reference>
<dbReference type="Gene3D" id="3.40.720.10">
    <property type="entry name" value="Alkaline Phosphatase, subunit A"/>
    <property type="match status" value="1"/>
</dbReference>
<accession>A0A4U8YIA1</accession>
<keyword evidence="3" id="KW-0479">Metal-binding</keyword>
<keyword evidence="7" id="KW-1185">Reference proteome</keyword>
<feature type="binding site" evidence="3">
    <location>
        <position position="319"/>
    </location>
    <ligand>
        <name>Zn(2+)</name>
        <dbReference type="ChEBI" id="CHEBI:29105"/>
        <label>2</label>
    </ligand>
</feature>
<evidence type="ECO:0000256" key="2">
    <source>
        <dbReference type="PIRSR" id="PIRSR601952-1"/>
    </source>
</evidence>
<feature type="binding site" evidence="3">
    <location>
        <position position="47"/>
    </location>
    <ligand>
        <name>Zn(2+)</name>
        <dbReference type="ChEBI" id="CHEBI:29105"/>
        <label>2</label>
    </ligand>
</feature>
<evidence type="ECO:0000256" key="1">
    <source>
        <dbReference type="ARBA" id="ARBA00022553"/>
    </source>
</evidence>
<organism evidence="6 7">
    <name type="scientific">Desulfoluna butyratoxydans</name>
    <dbReference type="NCBI Taxonomy" id="231438"/>
    <lineage>
        <taxon>Bacteria</taxon>
        <taxon>Pseudomonadati</taxon>
        <taxon>Thermodesulfobacteriota</taxon>
        <taxon>Desulfobacteria</taxon>
        <taxon>Desulfobacterales</taxon>
        <taxon>Desulfolunaceae</taxon>
        <taxon>Desulfoluna</taxon>
    </lineage>
</organism>
<dbReference type="PANTHER" id="PTHR11596:SF5">
    <property type="entry name" value="ALKALINE PHOSPHATASE"/>
    <property type="match status" value="1"/>
</dbReference>
<feature type="binding site" evidence="3">
    <location>
        <position position="271"/>
    </location>
    <ligand>
        <name>Mg(2+)</name>
        <dbReference type="ChEBI" id="CHEBI:18420"/>
    </ligand>
</feature>
<comment type="cofactor">
    <cofactor evidence="3">
        <name>Zn(2+)</name>
        <dbReference type="ChEBI" id="CHEBI:29105"/>
    </cofactor>
    <text evidence="3">Binds 2 Zn(2+) ions.</text>
</comment>
<feature type="binding site" evidence="3">
    <location>
        <position position="144"/>
    </location>
    <ligand>
        <name>Mg(2+)</name>
        <dbReference type="ChEBI" id="CHEBI:18420"/>
    </ligand>
</feature>
<dbReference type="InterPro" id="IPR017850">
    <property type="entry name" value="Alkaline_phosphatase_core_sf"/>
</dbReference>
<feature type="binding site" evidence="3">
    <location>
        <position position="146"/>
    </location>
    <ligand>
        <name>Mg(2+)</name>
        <dbReference type="ChEBI" id="CHEBI:18420"/>
    </ligand>
</feature>
<keyword evidence="1" id="KW-0597">Phosphoprotein</keyword>
<dbReference type="GO" id="GO:0004035">
    <property type="term" value="F:alkaline phosphatase activity"/>
    <property type="evidence" value="ECO:0007669"/>
    <property type="project" value="TreeGrafter"/>
</dbReference>
<evidence type="ECO:0000256" key="4">
    <source>
        <dbReference type="RuleBase" id="RU003946"/>
    </source>
</evidence>
<gene>
    <name evidence="6" type="ORF">MSL71_9390</name>
</gene>
<comment type="cofactor">
    <cofactor evidence="3">
        <name>Mg(2+)</name>
        <dbReference type="ChEBI" id="CHEBI:18420"/>
    </cofactor>
    <text evidence="3">Binds 1 Mg(2+) ion.</text>
</comment>
<feature type="signal peptide" evidence="5">
    <location>
        <begin position="1"/>
        <end position="27"/>
    </location>
</feature>
<evidence type="ECO:0000256" key="5">
    <source>
        <dbReference type="SAM" id="SignalP"/>
    </source>
</evidence>
<dbReference type="Gene3D" id="1.10.60.40">
    <property type="match status" value="1"/>
</dbReference>
<dbReference type="Pfam" id="PF00245">
    <property type="entry name" value="Alk_phosphatase"/>
    <property type="match status" value="1"/>
</dbReference>
<keyword evidence="5" id="KW-0732">Signal</keyword>
<feature type="binding site" evidence="3">
    <location>
        <position position="276"/>
    </location>
    <ligand>
        <name>Zn(2+)</name>
        <dbReference type="ChEBI" id="CHEBI:29105"/>
        <label>2</label>
    </ligand>
</feature>
<feature type="binding site" evidence="3">
    <location>
        <position position="447"/>
    </location>
    <ligand>
        <name>Zn(2+)</name>
        <dbReference type="ChEBI" id="CHEBI:29105"/>
        <label>2</label>
    </ligand>
</feature>
<dbReference type="Proteomes" id="UP000507962">
    <property type="component" value="Unassembled WGS sequence"/>
</dbReference>
<dbReference type="SMART" id="SM00098">
    <property type="entry name" value="alkPPc"/>
    <property type="match status" value="1"/>
</dbReference>
<evidence type="ECO:0000313" key="7">
    <source>
        <dbReference type="Proteomes" id="UP000507962"/>
    </source>
</evidence>
<dbReference type="InterPro" id="IPR001952">
    <property type="entry name" value="Alkaline_phosphatase"/>
</dbReference>
<evidence type="ECO:0000313" key="6">
    <source>
        <dbReference type="EMBL" id="VFQ43311.1"/>
    </source>
</evidence>
<comment type="similarity">
    <text evidence="4">Belongs to the alkaline phosphatase family.</text>
</comment>
<dbReference type="SUPFAM" id="SSF53649">
    <property type="entry name" value="Alkaline phosphatase-like"/>
    <property type="match status" value="1"/>
</dbReference>
<dbReference type="GO" id="GO:0046872">
    <property type="term" value="F:metal ion binding"/>
    <property type="evidence" value="ECO:0007669"/>
    <property type="project" value="UniProtKB-KW"/>
</dbReference>
<dbReference type="EMBL" id="CAADHO010000001">
    <property type="protein sequence ID" value="VFQ43311.1"/>
    <property type="molecule type" value="Genomic_DNA"/>
</dbReference>
<dbReference type="PANTHER" id="PTHR11596">
    <property type="entry name" value="ALKALINE PHOSPHATASE"/>
    <property type="match status" value="1"/>
</dbReference>
<evidence type="ECO:0000256" key="3">
    <source>
        <dbReference type="PIRSR" id="PIRSR601952-2"/>
    </source>
</evidence>
<name>A0A4U8YIA1_9BACT</name>
<feature type="binding site" evidence="3">
    <location>
        <position position="320"/>
    </location>
    <ligand>
        <name>Zn(2+)</name>
        <dbReference type="ChEBI" id="CHEBI:29105"/>
        <label>2</label>
    </ligand>
</feature>
<keyword evidence="3" id="KW-0862">Zinc</keyword>
<dbReference type="PRINTS" id="PR00113">
    <property type="entry name" value="ALKPHPHTASE"/>
</dbReference>
<sequence length="483" mass="51173">MSPCRRLFIFIAITVLVAGLFTVSATAAPLPGGQGGRAKYVFLFIGDGLGMPQRAAATEFLKDCGTERRLAMEAMPVHGVTSTHAADRFITGSAAAGTAMATGVKTNIGCIGVDPALRPVATLAERAKGRGFKVGIVSSVSIDHATPAAFYAHEPSRSMYHEIDHALAESDMDFFGGGGLKDPEGKKSEAPRGNALVAAKANGFTVADTRREIMGLKKGSGKVIAVNPRLPDGKALPYDMDRNRKDVSLAEFTEKAVELLDGDAGFFLMVEGGKIDWACHANDAAAAIKDTLAFDDAVAVAVGFAEKHPDETLIVVTGDHECGGLALGFSGTKYATSYSLMNRQAKSHQAFFDDVFAGHLKKKGRFEAAMKLVKAHFGLAPDADGPLALKPFEVAELKRAFDASLRGETLKPGMADYMLYGSYDPFTMQLTHLLNRKAGLGWTTYSHTGVPVLTSASGPGATLFGGSYDNTDIARKIARVMNL</sequence>
<feature type="chain" id="PRO_5020380319" evidence="5">
    <location>
        <begin position="28"/>
        <end position="483"/>
    </location>
</feature>
<proteinExistence type="inferred from homology"/>
<keyword evidence="3" id="KW-0460">Magnesium</keyword>
<dbReference type="CDD" id="cd16012">
    <property type="entry name" value="ALP"/>
    <property type="match status" value="1"/>
</dbReference>
<protein>
    <submittedName>
        <fullName evidence="6">Alkaline phosphatase</fullName>
    </submittedName>
</protein>
<feature type="binding site" evidence="3">
    <location>
        <position position="47"/>
    </location>
    <ligand>
        <name>Mg(2+)</name>
        <dbReference type="ChEBI" id="CHEBI:18420"/>
    </ligand>
</feature>
<feature type="binding site" evidence="3">
    <location>
        <position position="280"/>
    </location>
    <ligand>
        <name>Zn(2+)</name>
        <dbReference type="ChEBI" id="CHEBI:29105"/>
        <label>2</label>
    </ligand>
</feature>